<dbReference type="GO" id="GO:0009306">
    <property type="term" value="P:protein secretion"/>
    <property type="evidence" value="ECO:0007669"/>
    <property type="project" value="InterPro"/>
</dbReference>
<keyword evidence="2" id="KW-0282">Flagellum</keyword>
<dbReference type="PANTHER" id="PTHR30531:SF12">
    <property type="entry name" value="FLAGELLAR BIOSYNTHETIC PROTEIN FLHB"/>
    <property type="match status" value="1"/>
</dbReference>
<dbReference type="InterPro" id="IPR029025">
    <property type="entry name" value="T3SS_substrate_exporter_C"/>
</dbReference>
<evidence type="ECO:0000256" key="1">
    <source>
        <dbReference type="ARBA" id="ARBA00010690"/>
    </source>
</evidence>
<gene>
    <name evidence="2" type="ORF">HHL10_16740</name>
</gene>
<keyword evidence="3" id="KW-1185">Reference proteome</keyword>
<proteinExistence type="inferred from homology"/>
<sequence>MDDDALLLDPEKRRAAVAMSYDALQDMSAPKVVAKGYNETAQRILDLARTAGVPVTESPELVRALMHVELDREIPPELYAAVAEILAWIWRLQPRDKPD</sequence>
<dbReference type="Proteomes" id="UP000574067">
    <property type="component" value="Unassembled WGS sequence"/>
</dbReference>
<keyword evidence="2" id="KW-0966">Cell projection</keyword>
<reference evidence="2 3" key="1">
    <citation type="submission" date="2020-04" db="EMBL/GenBank/DDBJ databases">
        <title>Azohydromonas sp. isolated from soil.</title>
        <authorList>
            <person name="Dahal R.H."/>
        </authorList>
    </citation>
    <scope>NUCLEOTIDE SEQUENCE [LARGE SCALE GENOMIC DNA]</scope>
    <source>
        <strain evidence="2 3">G-1-1-14</strain>
    </source>
</reference>
<accession>A0A848FFF8</accession>
<comment type="caution">
    <text evidence="2">The sequence shown here is derived from an EMBL/GenBank/DDBJ whole genome shotgun (WGS) entry which is preliminary data.</text>
</comment>
<protein>
    <submittedName>
        <fullName evidence="2">Flagellar protein FhlB</fullName>
    </submittedName>
</protein>
<evidence type="ECO:0000313" key="3">
    <source>
        <dbReference type="Proteomes" id="UP000574067"/>
    </source>
</evidence>
<name>A0A848FFF8_9BURK</name>
<dbReference type="PANTHER" id="PTHR30531">
    <property type="entry name" value="FLAGELLAR BIOSYNTHETIC PROTEIN FLHB"/>
    <property type="match status" value="1"/>
</dbReference>
<dbReference type="GO" id="GO:0005886">
    <property type="term" value="C:plasma membrane"/>
    <property type="evidence" value="ECO:0007669"/>
    <property type="project" value="TreeGrafter"/>
</dbReference>
<dbReference type="Gene3D" id="3.40.1690.10">
    <property type="entry name" value="secretion proteins EscU"/>
    <property type="match status" value="1"/>
</dbReference>
<comment type="similarity">
    <text evidence="1">Belongs to the type III secretion exporter family.</text>
</comment>
<dbReference type="InterPro" id="IPR006135">
    <property type="entry name" value="T3SS_substrate_exporter"/>
</dbReference>
<dbReference type="Pfam" id="PF01312">
    <property type="entry name" value="Bac_export_2"/>
    <property type="match status" value="1"/>
</dbReference>
<keyword evidence="2" id="KW-0969">Cilium</keyword>
<dbReference type="AlphaFoldDB" id="A0A848FFF8"/>
<organism evidence="2 3">
    <name type="scientific">Azohydromonas caseinilytica</name>
    <dbReference type="NCBI Taxonomy" id="2728836"/>
    <lineage>
        <taxon>Bacteria</taxon>
        <taxon>Pseudomonadati</taxon>
        <taxon>Pseudomonadota</taxon>
        <taxon>Betaproteobacteria</taxon>
        <taxon>Burkholderiales</taxon>
        <taxon>Sphaerotilaceae</taxon>
        <taxon>Azohydromonas</taxon>
    </lineage>
</organism>
<dbReference type="SUPFAM" id="SSF160544">
    <property type="entry name" value="EscU C-terminal domain-like"/>
    <property type="match status" value="1"/>
</dbReference>
<evidence type="ECO:0000313" key="2">
    <source>
        <dbReference type="EMBL" id="NML16631.1"/>
    </source>
</evidence>
<dbReference type="RefSeq" id="WP_169161536.1">
    <property type="nucleotide sequence ID" value="NZ_JABBFW010000011.1"/>
</dbReference>
<dbReference type="EMBL" id="JABBFW010000011">
    <property type="protein sequence ID" value="NML16631.1"/>
    <property type="molecule type" value="Genomic_DNA"/>
</dbReference>